<dbReference type="Proteomes" id="UP000596661">
    <property type="component" value="Chromosome 6"/>
</dbReference>
<evidence type="ECO:0000313" key="1">
    <source>
        <dbReference type="EnsemblPlants" id="cds.novel_model_4387_5bd9a17a"/>
    </source>
</evidence>
<name>A0A803R2R8_CANSA</name>
<keyword evidence="2" id="KW-1185">Reference proteome</keyword>
<protein>
    <submittedName>
        <fullName evidence="1">Uncharacterized protein</fullName>
    </submittedName>
</protein>
<accession>A0A803R2R8</accession>
<dbReference type="Gramene" id="novel_model_4387_5bd9a17a">
    <property type="protein sequence ID" value="cds.novel_model_4387_5bd9a17a"/>
    <property type="gene ID" value="novel_gene_2297_5bd9a17a"/>
</dbReference>
<organism evidence="1 2">
    <name type="scientific">Cannabis sativa</name>
    <name type="common">Hemp</name>
    <name type="synonym">Marijuana</name>
    <dbReference type="NCBI Taxonomy" id="3483"/>
    <lineage>
        <taxon>Eukaryota</taxon>
        <taxon>Viridiplantae</taxon>
        <taxon>Streptophyta</taxon>
        <taxon>Embryophyta</taxon>
        <taxon>Tracheophyta</taxon>
        <taxon>Spermatophyta</taxon>
        <taxon>Magnoliopsida</taxon>
        <taxon>eudicotyledons</taxon>
        <taxon>Gunneridae</taxon>
        <taxon>Pentapetalae</taxon>
        <taxon>rosids</taxon>
        <taxon>fabids</taxon>
        <taxon>Rosales</taxon>
        <taxon>Cannabaceae</taxon>
        <taxon>Cannabis</taxon>
    </lineage>
</organism>
<dbReference type="EnsemblPlants" id="novel_model_4387_5bd9a17a">
    <property type="protein sequence ID" value="cds.novel_model_4387_5bd9a17a"/>
    <property type="gene ID" value="novel_gene_2297_5bd9a17a"/>
</dbReference>
<dbReference type="EMBL" id="UZAU01000553">
    <property type="status" value="NOT_ANNOTATED_CDS"/>
    <property type="molecule type" value="Genomic_DNA"/>
</dbReference>
<reference evidence="1" key="2">
    <citation type="submission" date="2021-03" db="UniProtKB">
        <authorList>
            <consortium name="EnsemblPlants"/>
        </authorList>
    </citation>
    <scope>IDENTIFICATION</scope>
</reference>
<sequence length="65" mass="7330">MALRDTISKTHYGLIVEELYGLVHQAQSHKCNLHDKDHPSSSTTIIAYLDLFSSPIPISFLVTLY</sequence>
<reference evidence="1" key="1">
    <citation type="submission" date="2018-11" db="EMBL/GenBank/DDBJ databases">
        <authorList>
            <person name="Grassa J C."/>
        </authorList>
    </citation>
    <scope>NUCLEOTIDE SEQUENCE [LARGE SCALE GENOMIC DNA]</scope>
</reference>
<evidence type="ECO:0000313" key="2">
    <source>
        <dbReference type="Proteomes" id="UP000596661"/>
    </source>
</evidence>
<dbReference type="AlphaFoldDB" id="A0A803R2R8"/>
<proteinExistence type="predicted"/>